<evidence type="ECO:0000313" key="3">
    <source>
        <dbReference type="Proteomes" id="UP001501822"/>
    </source>
</evidence>
<proteinExistence type="predicted"/>
<dbReference type="InterPro" id="IPR027417">
    <property type="entry name" value="P-loop_NTPase"/>
</dbReference>
<evidence type="ECO:0000313" key="2">
    <source>
        <dbReference type="EMBL" id="GAA0340802.1"/>
    </source>
</evidence>
<feature type="region of interest" description="Disordered" evidence="1">
    <location>
        <begin position="470"/>
        <end position="507"/>
    </location>
</feature>
<name>A0ABN0WKW2_9ACTN</name>
<dbReference type="SUPFAM" id="SSF52540">
    <property type="entry name" value="P-loop containing nucleoside triphosphate hydrolases"/>
    <property type="match status" value="1"/>
</dbReference>
<gene>
    <name evidence="2" type="ORF">GCM10010151_33040</name>
</gene>
<feature type="compositionally biased region" description="Low complexity" evidence="1">
    <location>
        <begin position="479"/>
        <end position="491"/>
    </location>
</feature>
<dbReference type="RefSeq" id="WP_343885264.1">
    <property type="nucleotide sequence ID" value="NZ_BAAABM010000024.1"/>
</dbReference>
<sequence length="551" mass="60214">MAFIRRRRPAEEPERHPPARPWDLLQGVHAELAARLEEASSLGLLSDVDHVRIARAVSRAVAEPQWMRYVIDVLRATGGAAFLHPSGQRDLPVRFGRHKLDRKLTRLGVVTDEPRNPAELQGAEFALDQEMLRTSLLAIGPPGSGKTRGFALPIVEHLCLQSLANAASVVVIDPKGDDFAIPGWFDVDIDLANPDGSWGFDLYGGAATPEQAADRLAAALLPPGVSADATYYMDAAKNALYNALAPFHAARDAYPTIRQLLEMLRGEGSTVQSVRSRLKNQGRLKEYEHLLQSRTDQRGRRNDPATGLVERLGLLNRPTLVELLDEKPDKFRMSDINRPLRVRLALPEGMFPEAARILARLAVAQFVQVTSSPSADDAIFKGLVIDEAGRYVDDYVARGLQRVRSRNAGLVLLTQSLGDFPDELRRTVFSSTGCKAVFAGVNPDDAAYYSEFFGTHWVEELTMANTLGETETKGRSGHSTTWGPTGMSTTTHGKTNAEGTSRSIGASARQVERPLWSPGEIINDVPPGHALISLARPDGVRVPATLVNLRA</sequence>
<dbReference type="Proteomes" id="UP001501822">
    <property type="component" value="Unassembled WGS sequence"/>
</dbReference>
<feature type="compositionally biased region" description="Polar residues" evidence="1">
    <location>
        <begin position="492"/>
        <end position="504"/>
    </location>
</feature>
<reference evidence="2 3" key="1">
    <citation type="journal article" date="2019" name="Int. J. Syst. Evol. Microbiol.">
        <title>The Global Catalogue of Microorganisms (GCM) 10K type strain sequencing project: providing services to taxonomists for standard genome sequencing and annotation.</title>
        <authorList>
            <consortium name="The Broad Institute Genomics Platform"/>
            <consortium name="The Broad Institute Genome Sequencing Center for Infectious Disease"/>
            <person name="Wu L."/>
            <person name="Ma J."/>
        </authorList>
    </citation>
    <scope>NUCLEOTIDE SEQUENCE [LARGE SCALE GENOMIC DNA]</scope>
    <source>
        <strain evidence="2 3">JCM 3146</strain>
    </source>
</reference>
<accession>A0ABN0WKW2</accession>
<evidence type="ECO:0000256" key="1">
    <source>
        <dbReference type="SAM" id="MobiDB-lite"/>
    </source>
</evidence>
<protein>
    <submittedName>
        <fullName evidence="2">Uncharacterized protein</fullName>
    </submittedName>
</protein>
<keyword evidence="3" id="KW-1185">Reference proteome</keyword>
<dbReference type="CDD" id="cd01127">
    <property type="entry name" value="TrwB_TraG_TraD_VirD4"/>
    <property type="match status" value="1"/>
</dbReference>
<comment type="caution">
    <text evidence="2">The sequence shown here is derived from an EMBL/GenBank/DDBJ whole genome shotgun (WGS) entry which is preliminary data.</text>
</comment>
<dbReference type="Gene3D" id="3.40.50.300">
    <property type="entry name" value="P-loop containing nucleotide triphosphate hydrolases"/>
    <property type="match status" value="2"/>
</dbReference>
<dbReference type="EMBL" id="BAAABM010000024">
    <property type="protein sequence ID" value="GAA0340802.1"/>
    <property type="molecule type" value="Genomic_DNA"/>
</dbReference>
<feature type="region of interest" description="Disordered" evidence="1">
    <location>
        <begin position="1"/>
        <end position="21"/>
    </location>
</feature>
<organism evidence="2 3">
    <name type="scientific">Actinoallomurus spadix</name>
    <dbReference type="NCBI Taxonomy" id="79912"/>
    <lineage>
        <taxon>Bacteria</taxon>
        <taxon>Bacillati</taxon>
        <taxon>Actinomycetota</taxon>
        <taxon>Actinomycetes</taxon>
        <taxon>Streptosporangiales</taxon>
        <taxon>Thermomonosporaceae</taxon>
        <taxon>Actinoallomurus</taxon>
    </lineage>
</organism>